<dbReference type="SUPFAM" id="SSF52047">
    <property type="entry name" value="RNI-like"/>
    <property type="match status" value="1"/>
</dbReference>
<feature type="repeat" description="WD" evidence="8">
    <location>
        <begin position="772"/>
        <end position="814"/>
    </location>
</feature>
<evidence type="ECO:0000256" key="9">
    <source>
        <dbReference type="SAM" id="MobiDB-lite"/>
    </source>
</evidence>
<dbReference type="PROSITE" id="PS50082">
    <property type="entry name" value="WD_REPEATS_2"/>
    <property type="match status" value="2"/>
</dbReference>
<dbReference type="Proteomes" id="UP000308199">
    <property type="component" value="Unassembled WGS sequence"/>
</dbReference>
<feature type="repeat" description="WD" evidence="8">
    <location>
        <begin position="977"/>
        <end position="1018"/>
    </location>
</feature>
<feature type="domain" description="WD repeat-containing protein 75 second beta-propeller" evidence="10">
    <location>
        <begin position="1084"/>
        <end position="1376"/>
    </location>
</feature>
<dbReference type="Pfam" id="PF23869">
    <property type="entry name" value="Beta-prop_WDR75_1st"/>
    <property type="match status" value="1"/>
</dbReference>
<dbReference type="InterPro" id="IPR001680">
    <property type="entry name" value="WD40_rpt"/>
</dbReference>
<feature type="region of interest" description="Disordered" evidence="9">
    <location>
        <begin position="663"/>
        <end position="702"/>
    </location>
</feature>
<gene>
    <name evidence="11" type="ORF">EW145_g971</name>
</gene>
<dbReference type="InterPro" id="IPR053826">
    <property type="entry name" value="WDR75"/>
</dbReference>
<evidence type="ECO:0000313" key="12">
    <source>
        <dbReference type="Proteomes" id="UP000308199"/>
    </source>
</evidence>
<dbReference type="GO" id="GO:0003723">
    <property type="term" value="F:RNA binding"/>
    <property type="evidence" value="ECO:0007669"/>
    <property type="project" value="InterPro"/>
</dbReference>
<dbReference type="SUPFAM" id="SSF63829">
    <property type="entry name" value="Calcium-dependent phosphotriesterase"/>
    <property type="match status" value="1"/>
</dbReference>
<dbReference type="InterPro" id="IPR032675">
    <property type="entry name" value="LRR_dom_sf"/>
</dbReference>
<evidence type="ECO:0000256" key="3">
    <source>
        <dbReference type="ARBA" id="ARBA00022552"/>
    </source>
</evidence>
<keyword evidence="5" id="KW-0677">Repeat</keyword>
<dbReference type="GO" id="GO:0045943">
    <property type="term" value="P:positive regulation of transcription by RNA polymerase I"/>
    <property type="evidence" value="ECO:0007669"/>
    <property type="project" value="InterPro"/>
</dbReference>
<evidence type="ECO:0000256" key="2">
    <source>
        <dbReference type="ARBA" id="ARBA00022517"/>
    </source>
</evidence>
<proteinExistence type="predicted"/>
<evidence type="ECO:0000256" key="7">
    <source>
        <dbReference type="ARBA" id="ARBA00023242"/>
    </source>
</evidence>
<dbReference type="GO" id="GO:0032040">
    <property type="term" value="C:small-subunit processome"/>
    <property type="evidence" value="ECO:0007669"/>
    <property type="project" value="InterPro"/>
</dbReference>
<evidence type="ECO:0000256" key="1">
    <source>
        <dbReference type="ARBA" id="ARBA00004604"/>
    </source>
</evidence>
<dbReference type="InterPro" id="IPR015943">
    <property type="entry name" value="WD40/YVTN_repeat-like_dom_sf"/>
</dbReference>
<reference evidence="11 12" key="1">
    <citation type="submission" date="2019-02" db="EMBL/GenBank/DDBJ databases">
        <title>Genome sequencing of the rare red list fungi Phellinidium pouzarii.</title>
        <authorList>
            <person name="Buettner E."/>
            <person name="Kellner H."/>
        </authorList>
    </citation>
    <scope>NUCLEOTIDE SEQUENCE [LARGE SCALE GENOMIC DNA]</scope>
    <source>
        <strain evidence="11 12">DSM 108285</strain>
    </source>
</reference>
<organism evidence="11 12">
    <name type="scientific">Phellinidium pouzarii</name>
    <dbReference type="NCBI Taxonomy" id="167371"/>
    <lineage>
        <taxon>Eukaryota</taxon>
        <taxon>Fungi</taxon>
        <taxon>Dikarya</taxon>
        <taxon>Basidiomycota</taxon>
        <taxon>Agaricomycotina</taxon>
        <taxon>Agaricomycetes</taxon>
        <taxon>Hymenochaetales</taxon>
        <taxon>Hymenochaetaceae</taxon>
        <taxon>Phellinidium</taxon>
    </lineage>
</organism>
<dbReference type="PANTHER" id="PTHR44215:SF1">
    <property type="entry name" value="WD REPEAT-CONTAINING PROTEIN 75"/>
    <property type="match status" value="1"/>
</dbReference>
<keyword evidence="4 8" id="KW-0853">WD repeat</keyword>
<dbReference type="Gene3D" id="2.130.10.10">
    <property type="entry name" value="YVTN repeat-like/Quinoprotein amine dehydrogenase"/>
    <property type="match status" value="3"/>
</dbReference>
<evidence type="ECO:0000259" key="10">
    <source>
        <dbReference type="Pfam" id="PF23769"/>
    </source>
</evidence>
<accession>A0A4S4LGB5</accession>
<evidence type="ECO:0000256" key="4">
    <source>
        <dbReference type="ARBA" id="ARBA00022574"/>
    </source>
</evidence>
<dbReference type="EMBL" id="SGPK01000023">
    <property type="protein sequence ID" value="THH10974.1"/>
    <property type="molecule type" value="Genomic_DNA"/>
</dbReference>
<dbReference type="OrthoDB" id="4096at2759"/>
<sequence length="1560" mass="174620">MRFSQFVRPSMRVTSDLVRRCETRQRWPGIKTRAQHKQSVTLVDGQAYTTNERPPRASSYYLCCKNDKGIYNNFSFRLAMATRTTNAVTLHKPAGTAGPTLENVSNLLYGRKWLMSTANDLCTMPYDEEERLINQRAQRAIKAGLTQSSELDKFKGPNAQAKADQIAKLIQDLEAQRAEPHPWELIIDLGAARAARSVLLWRLFPINTLPVEIFIHIFSLAIFSASASEIFETRMVLVAVCSLWRSIAIDTPKLWSIIPITCRPPFHLPRLCIERAKAIPLVLWIDQRDRNWNLQENDHKFEPEDMKSLMAFVSPIMQQMRQLVIFVDTWAVVLAALDALQAIPAPRLLERLEIHRSGHTLVEFPAGGAPEGFLTPYRLFGGARAPMLDHINFSGVHIDFTPASFRNLRFLELRKMTNVQMPTLDAFTTVLEESPQLEHLGFEGASPQLANIFDDNNWKPIQLRNLRELVIAKLIPDYAIYILKLIAAPELRRLTLGKLVNEDFTGFMKQLPRRFPKVTLLTVNGLGINDTGLLVAWLRTLPRLRYLRIAHVADEFFYALLQKTPAFPVDSRFAPEWILVGAQLEAIEIIKCNSININALQEFHRTRLELHLPLKKIYAPEGEMEGTPAEEWLRDSELMTALFAPAHRSAQFLMSSVTSLARDSKSSKKAKRKENTARSANSTSSSPKRPPPTNSSPTDAKEAIVEEDTPWAWTTLADSSVGFCPAVFTADGDYFFSVVGTAVRIYSVATGKVVSTLSSTSTGSSASRIASGQGHSDVITAVILNPENPFQLITASLDGNIKIWDFLDAMLLQTIHIGKPISHMCAHENLKGQIFIAVLTKLKENRSATLSLDKGNTMIYRVSLIPRQFSTSQNPKASEIVRIGKSKAAVSMAVSHSGSWLVVVAGHKAYVSLTSSPESGFTKFVSPEKLTCLAFHPVDDYFATGDEQGQIRIWYCLNSQLTFNASGSEKRAQTTIMHWHAHAVSSLAFTPNGAYLLSGGEESVLVIWQLHTGRREFVPRLGSPILTIAIRISKDNEEEYLMGLVDGSYMFISAGSLTVNRVISRIRLDPKGIGRPPHTPVPLAIHTQAATLILPASHPSSLQIYSPGTATLLSELEVAPSNRVSRRDEKQIEASRVDFVVVSSSGEWMATIDKQENDEEFSAEVYMKIWQWTSSTWVLNTRIDRPHGQSNIVAIDFSPQADNTYEDPLLMTIGLDGNVKIWSVRSVKSKGGKVEDFWISRSSFCFRSELPSDARWAPDGSLLAVCFPHQTALYDPHSNLLLDCLLTSEIRKPESIRFVGRSGRYLLTSGRNHVVLWDLVTRTVCWHYFSPLEIAQVLTHPEEDLIAIIVQPYADEGAIRTSKVLHFSPTASKPFNVRTLPFRFRAVGWNYLNKSSRSLLGITYSWNVVLCGDDAHVPAKMENTSREIDRNDAIIPRKTLFQDIFGKSAFIDTFVSTMDPYTSSSGLDRNLQKVASSVFDAPAYLAPPIETMYSSLIEAFLTKAPEQEVSFSYEDVPEDLDEMIVDLEPVFPVSRGRLIGEEEIESLLVLFQKQIITTRG</sequence>
<dbReference type="GO" id="GO:0006364">
    <property type="term" value="P:rRNA processing"/>
    <property type="evidence" value="ECO:0007669"/>
    <property type="project" value="UniProtKB-KW"/>
</dbReference>
<keyword evidence="7" id="KW-0539">Nucleus</keyword>
<comment type="subcellular location">
    <subcellularLocation>
        <location evidence="1">Nucleus</location>
        <location evidence="1">Nucleolus</location>
    </subcellularLocation>
</comment>
<keyword evidence="2" id="KW-0690">Ribosome biogenesis</keyword>
<dbReference type="SMART" id="SM00320">
    <property type="entry name" value="WD40"/>
    <property type="match status" value="5"/>
</dbReference>
<dbReference type="PANTHER" id="PTHR44215">
    <property type="entry name" value="WD REPEAT-CONTAINING PROTEIN 75"/>
    <property type="match status" value="1"/>
</dbReference>
<dbReference type="InterPro" id="IPR036322">
    <property type="entry name" value="WD40_repeat_dom_sf"/>
</dbReference>
<dbReference type="InterPro" id="IPR057644">
    <property type="entry name" value="Beta-prop_WDR75_2nd"/>
</dbReference>
<protein>
    <recommendedName>
        <fullName evidence="10">WD repeat-containing protein 75 second beta-propeller domain-containing protein</fullName>
    </recommendedName>
</protein>
<evidence type="ECO:0000256" key="5">
    <source>
        <dbReference type="ARBA" id="ARBA00022737"/>
    </source>
</evidence>
<dbReference type="GO" id="GO:2000234">
    <property type="term" value="P:positive regulation of rRNA processing"/>
    <property type="evidence" value="ECO:0007669"/>
    <property type="project" value="TreeGrafter"/>
</dbReference>
<name>A0A4S4LGB5_9AGAM</name>
<dbReference type="SUPFAM" id="SSF50978">
    <property type="entry name" value="WD40 repeat-like"/>
    <property type="match status" value="1"/>
</dbReference>
<keyword evidence="3" id="KW-0698">rRNA processing</keyword>
<keyword evidence="6" id="KW-0804">Transcription</keyword>
<feature type="compositionally biased region" description="Low complexity" evidence="9">
    <location>
        <begin position="677"/>
        <end position="687"/>
    </location>
</feature>
<comment type="caution">
    <text evidence="11">The sequence shown here is derived from an EMBL/GenBank/DDBJ whole genome shotgun (WGS) entry which is preliminary data.</text>
</comment>
<evidence type="ECO:0000313" key="11">
    <source>
        <dbReference type="EMBL" id="THH10974.1"/>
    </source>
</evidence>
<dbReference type="PROSITE" id="PS50294">
    <property type="entry name" value="WD_REPEATS_REGION"/>
    <property type="match status" value="2"/>
</dbReference>
<dbReference type="Gene3D" id="3.80.10.10">
    <property type="entry name" value="Ribonuclease Inhibitor"/>
    <property type="match status" value="1"/>
</dbReference>
<evidence type="ECO:0000256" key="8">
    <source>
        <dbReference type="PROSITE-ProRule" id="PRU00221"/>
    </source>
</evidence>
<keyword evidence="12" id="KW-1185">Reference proteome</keyword>
<evidence type="ECO:0000256" key="6">
    <source>
        <dbReference type="ARBA" id="ARBA00023163"/>
    </source>
</evidence>
<dbReference type="Pfam" id="PF23769">
    <property type="entry name" value="Beta-prop_WDR75_2nd"/>
    <property type="match status" value="1"/>
</dbReference>